<evidence type="ECO:0000313" key="6">
    <source>
        <dbReference type="Proteomes" id="UP000222788"/>
    </source>
</evidence>
<dbReference type="InterPro" id="IPR002110">
    <property type="entry name" value="Ankyrin_rpt"/>
</dbReference>
<dbReference type="OrthoDB" id="1893551at2759"/>
<dbReference type="InterPro" id="IPR009091">
    <property type="entry name" value="RCC1/BLIP-II"/>
</dbReference>
<dbReference type="CDD" id="cd18500">
    <property type="entry name" value="BACK_IBtk"/>
    <property type="match status" value="1"/>
</dbReference>
<dbReference type="SMART" id="SM00225">
    <property type="entry name" value="BTB"/>
    <property type="match status" value="1"/>
</dbReference>
<dbReference type="PANTHER" id="PTHR22872">
    <property type="entry name" value="BTK-BINDING PROTEIN-RELATED"/>
    <property type="match status" value="1"/>
</dbReference>
<protein>
    <submittedName>
        <fullName evidence="5">Putative E3 ubiquitin-protein ligase HERC3</fullName>
    </submittedName>
</protein>
<reference evidence="5 6" key="2">
    <citation type="journal article" date="2013" name="IMA Fungus">
        <title>IMA Genome-F 1: Ceratocystis fimbriata: Draft nuclear genome sequence for the plant pathogen, Ceratocystis fimbriata.</title>
        <authorList>
            <person name="Wilken P.M."/>
            <person name="Steenkamp E.T."/>
            <person name="Wingfield M.J."/>
            <person name="de Beer Z.W."/>
            <person name="Wingfield B.D."/>
        </authorList>
    </citation>
    <scope>NUCLEOTIDE SEQUENCE [LARGE SCALE GENOMIC DNA]</scope>
    <source>
        <strain evidence="5 6">CBS 114723</strain>
    </source>
</reference>
<dbReference type="InterPro" id="IPR036770">
    <property type="entry name" value="Ankyrin_rpt-contain_sf"/>
</dbReference>
<name>A0A2C5WYB7_9PEZI</name>
<feature type="domain" description="BTB" evidence="4">
    <location>
        <begin position="743"/>
        <end position="823"/>
    </location>
</feature>
<reference evidence="5 6" key="1">
    <citation type="journal article" date="2013" name="Fungal Biol.">
        <title>Analysis of microsatellite markers in the genome of the plant pathogen Ceratocystis fimbriata.</title>
        <authorList>
            <person name="Simpson M.C."/>
            <person name="Wilken P.M."/>
            <person name="Coetzee M.P."/>
            <person name="Wingfield M.J."/>
            <person name="Wingfield B.D."/>
        </authorList>
    </citation>
    <scope>NUCLEOTIDE SEQUENCE [LARGE SCALE GENOMIC DNA]</scope>
    <source>
        <strain evidence="5 6">CBS 114723</strain>
    </source>
</reference>
<feature type="compositionally biased region" description="Basic and acidic residues" evidence="3">
    <location>
        <begin position="1419"/>
        <end position="1433"/>
    </location>
</feature>
<dbReference type="CDD" id="cd18186">
    <property type="entry name" value="BTB_POZ_ZBTB_KLHL-like"/>
    <property type="match status" value="2"/>
</dbReference>
<dbReference type="PROSITE" id="PS50097">
    <property type="entry name" value="BTB"/>
    <property type="match status" value="2"/>
</dbReference>
<comment type="caution">
    <text evidence="5">The sequence shown here is derived from an EMBL/GenBank/DDBJ whole genome shotgun (WGS) entry which is preliminary data.</text>
</comment>
<feature type="compositionally biased region" description="Basic and acidic residues" evidence="3">
    <location>
        <begin position="1459"/>
        <end position="1468"/>
    </location>
</feature>
<feature type="region of interest" description="Disordered" evidence="3">
    <location>
        <begin position="1419"/>
        <end position="1619"/>
    </location>
</feature>
<feature type="region of interest" description="Disordered" evidence="3">
    <location>
        <begin position="1278"/>
        <end position="1343"/>
    </location>
</feature>
<organism evidence="5 6">
    <name type="scientific">Ceratocystis fimbriata CBS 114723</name>
    <dbReference type="NCBI Taxonomy" id="1035309"/>
    <lineage>
        <taxon>Eukaryota</taxon>
        <taxon>Fungi</taxon>
        <taxon>Dikarya</taxon>
        <taxon>Ascomycota</taxon>
        <taxon>Pezizomycotina</taxon>
        <taxon>Sordariomycetes</taxon>
        <taxon>Hypocreomycetidae</taxon>
        <taxon>Microascales</taxon>
        <taxon>Ceratocystidaceae</taxon>
        <taxon>Ceratocystis</taxon>
    </lineage>
</organism>
<dbReference type="Gene3D" id="2.130.10.30">
    <property type="entry name" value="Regulator of chromosome condensation 1/beta-lactamase-inhibitor protein II"/>
    <property type="match status" value="1"/>
</dbReference>
<dbReference type="Proteomes" id="UP000222788">
    <property type="component" value="Unassembled WGS sequence"/>
</dbReference>
<keyword evidence="6" id="KW-1185">Reference proteome</keyword>
<dbReference type="PROSITE" id="PS50012">
    <property type="entry name" value="RCC1_3"/>
    <property type="match status" value="2"/>
</dbReference>
<feature type="compositionally biased region" description="Polar residues" evidence="3">
    <location>
        <begin position="1504"/>
        <end position="1525"/>
    </location>
</feature>
<feature type="compositionally biased region" description="Low complexity" evidence="3">
    <location>
        <begin position="1278"/>
        <end position="1292"/>
    </location>
</feature>
<evidence type="ECO:0000259" key="4">
    <source>
        <dbReference type="PROSITE" id="PS50097"/>
    </source>
</evidence>
<feature type="repeat" description="RCC1" evidence="2">
    <location>
        <begin position="368"/>
        <end position="428"/>
    </location>
</feature>
<feature type="compositionally biased region" description="Polar residues" evidence="3">
    <location>
        <begin position="1131"/>
        <end position="1143"/>
    </location>
</feature>
<feature type="domain" description="BTB" evidence="4">
    <location>
        <begin position="890"/>
        <end position="963"/>
    </location>
</feature>
<dbReference type="SUPFAM" id="SSF54695">
    <property type="entry name" value="POZ domain"/>
    <property type="match status" value="1"/>
</dbReference>
<dbReference type="PANTHER" id="PTHR22872:SF2">
    <property type="entry name" value="INHIBITOR OF BRUTON TYROSINE KINASE"/>
    <property type="match status" value="1"/>
</dbReference>
<dbReference type="Pfam" id="PF13540">
    <property type="entry name" value="RCC1_2"/>
    <property type="match status" value="1"/>
</dbReference>
<dbReference type="Pfam" id="PF00651">
    <property type="entry name" value="BTB"/>
    <property type="match status" value="1"/>
</dbReference>
<dbReference type="Gene3D" id="3.30.710.10">
    <property type="entry name" value="Potassium Channel Kv1.1, Chain A"/>
    <property type="match status" value="2"/>
</dbReference>
<sequence>MNVQLWKLFWDSDVEGFCRLLNLSAACASRPSGVFAAGKDPHPSSATSPKSGKSRKGLGKSAALLLGKAELNIRDHAGLTLLLRAASSAEPRAIHFVQALLDHPAIDIYVQDPESGWNALHRALYAGNISIARLLLEKEQHNLRNSLLGTGGRVSRLIKTKDHEGNSPFDLYNSTIFKLDLPMFSSQRALHPSYVYQFAKPYFDPSFNDPGTENFVSSGNLNGNEIYMFGSNKNHSLGVGDGDDRQYPERIQLTRPENLVEYFYTKFMSSRDVVTSGIEPPNQGVPQLILSRPIVIRNVALSKLHSAIITDDPFSNLYLSGVGRGGRLGLGDEHTQFRFVPVLGGLATRKVIHVALGQNHTIAITDKGEIWTWGSNTCGQLGYTLPASPKADEDPMSLIPRQIFGTLKKETIIGAAASAIHSVAFTSTSLYCWGRNDGQIGLMDADSRSLVIQTVPRKVAASLFSSSIKMVTATEKATTCLLENHIVIVFTNYGYNIVRFPALDLLPNLDGPNLRALRASRSHARTTKLDYVASGGDTISALTLSGEVYVMSLNVNSLDNTPIVSSTTNPSKIKFSVTSPQCIWHARKDAATSIAVGENGSVMLSTRSGAVWRRVRRDKTKLKKSDEKRDAFKFERVPTITSAIAVRGSTYGALAVVISDTKATRSLVLVKPRALCNDIGDLFPLKDFKAINIPVDFDLAGLRGYGAFKDGLKPFASEVLKSMRIEEDLSRFLAATSFSSIAYDVVLSTASVPDIEIPAHSWLLAGRSSVFRELFTASHEADSSEFHDTFIFTRTSSGFKVCFRSLDIVSLLNVISMAYTDSIVSLWNYTYFAPHHTTRSRQVRAEVKKLASSLNMAALETAAQTQYGTEAAMHMDFRKAISHRNFFRLGDVALQINGQEILAHRELLCRRCPFFRGLFQGYFKGGWLSERYSRMDSRSPIRIDLSHFEPKAFAYVLEHLYSDVGVEIFDNLVTQDLDTFGDIVLAVMDIANELMIDRLVEICQSILGRFVNMRNVANILNEVSISYISTLKDASLEYISLQLEGFLENHLLDDMNDMLLSNLDHVVRYNQSLKQPFSRRLKPEYFFALYPLLSHDVAEERRARVQEMGRKLSGFQDDRPGVTGKGRRVSTDVTSGTPSSSKSIHGKWRDESRRQAGPHAAPPPEPRSDDDNNLIFEMDIDTATIPPPQAYDKLIDGPLVNGSSSKKKTKRLISKHESLAFHESTESRSKTPPVAPWAQVQESQPVSLITENMADAALENSSEWQSVTPSKARKVSALSVSPSPILSSAPPSRDQLQRPSPSMVGHSATLKRPASSTTIGLPKKTTSTPSVTPAQSLPSRPLNLGDFLPDASAPKAERKISMTIPPPPTQPAQPLTEIFDEQIEQRARDQEKVRIRPLQEIIQEEQFLQWWEDEQKRIEQQEEDERKSMRLVHELIAQESLGQPASSSGTKSKAKGKNKGKEKEKESWDEVATGSNVGNLRHASFTARPSTSAPSSSGCRTSPNPKASLSSQQPRNNEATNMKQGSKSKGRSRRDVERGVEGSSRADGGSGGNNDGRKDGKAVPSGSGMQRRGNKGKRELGKEDGGVGGAREEAKAQGSSKQTAKREDGKSKQVPRQQQ</sequence>
<dbReference type="STRING" id="1035309.A0A2C5WYB7"/>
<dbReference type="Pfam" id="PF12796">
    <property type="entry name" value="Ank_2"/>
    <property type="match status" value="1"/>
</dbReference>
<dbReference type="Gene3D" id="1.25.40.20">
    <property type="entry name" value="Ankyrin repeat-containing domain"/>
    <property type="match status" value="1"/>
</dbReference>
<keyword evidence="1" id="KW-0677">Repeat</keyword>
<feature type="compositionally biased region" description="Basic and acidic residues" evidence="3">
    <location>
        <begin position="1109"/>
        <end position="1120"/>
    </location>
</feature>
<feature type="repeat" description="RCC1" evidence="2">
    <location>
        <begin position="315"/>
        <end position="367"/>
    </location>
</feature>
<feature type="compositionally biased region" description="Basic and acidic residues" evidence="3">
    <location>
        <begin position="1214"/>
        <end position="1229"/>
    </location>
</feature>
<feature type="compositionally biased region" description="Basic and acidic residues" evidence="3">
    <location>
        <begin position="1576"/>
        <end position="1595"/>
    </location>
</feature>
<dbReference type="InterPro" id="IPR051625">
    <property type="entry name" value="Signaling_Regulatory_Domain"/>
</dbReference>
<evidence type="ECO:0000256" key="1">
    <source>
        <dbReference type="ARBA" id="ARBA00022737"/>
    </source>
</evidence>
<dbReference type="InterPro" id="IPR011333">
    <property type="entry name" value="SKP1/BTB/POZ_sf"/>
</dbReference>
<evidence type="ECO:0000313" key="5">
    <source>
        <dbReference type="EMBL" id="PHH50997.1"/>
    </source>
</evidence>
<evidence type="ECO:0000256" key="2">
    <source>
        <dbReference type="PROSITE-ProRule" id="PRU00235"/>
    </source>
</evidence>
<dbReference type="InterPro" id="IPR000210">
    <property type="entry name" value="BTB/POZ_dom"/>
</dbReference>
<evidence type="ECO:0000256" key="3">
    <source>
        <dbReference type="SAM" id="MobiDB-lite"/>
    </source>
</evidence>
<dbReference type="EMBL" id="APWK03000106">
    <property type="protein sequence ID" value="PHH50997.1"/>
    <property type="molecule type" value="Genomic_DNA"/>
</dbReference>
<feature type="compositionally biased region" description="Low complexity" evidence="3">
    <location>
        <begin position="1322"/>
        <end position="1333"/>
    </location>
</feature>
<accession>A0A2C5WYB7</accession>
<feature type="region of interest" description="Disordered" evidence="3">
    <location>
        <begin position="1109"/>
        <end position="1172"/>
    </location>
</feature>
<feature type="region of interest" description="Disordered" evidence="3">
    <location>
        <begin position="1196"/>
        <end position="1238"/>
    </location>
</feature>
<feature type="compositionally biased region" description="Low complexity" evidence="3">
    <location>
        <begin position="1483"/>
        <end position="1503"/>
    </location>
</feature>
<proteinExistence type="predicted"/>
<dbReference type="SUPFAM" id="SSF50985">
    <property type="entry name" value="RCC1/BLIP-II"/>
    <property type="match status" value="1"/>
</dbReference>
<dbReference type="SMART" id="SM00248">
    <property type="entry name" value="ANK"/>
    <property type="match status" value="2"/>
</dbReference>
<dbReference type="InterPro" id="IPR000408">
    <property type="entry name" value="Reg_chr_condens"/>
</dbReference>
<dbReference type="SUPFAM" id="SSF48403">
    <property type="entry name" value="Ankyrin repeat"/>
    <property type="match status" value="1"/>
</dbReference>
<gene>
    <name evidence="5" type="primary">HERC3</name>
    <name evidence="5" type="ORF">CFIMG_007264RA00001</name>
</gene>